<dbReference type="AlphaFoldDB" id="W1NN81"/>
<dbReference type="PANTHER" id="PTHR31672:SF13">
    <property type="entry name" value="F-BOX PROTEIN CPR30-LIKE"/>
    <property type="match status" value="1"/>
</dbReference>
<dbReference type="SUPFAM" id="SSF81383">
    <property type="entry name" value="F-box domain"/>
    <property type="match status" value="1"/>
</dbReference>
<dbReference type="GO" id="GO:0004842">
    <property type="term" value="F:ubiquitin-protein transferase activity"/>
    <property type="evidence" value="ECO:0000318"/>
    <property type="project" value="GO_Central"/>
</dbReference>
<proteinExistence type="predicted"/>
<dbReference type="OMA" id="KKRWHRD"/>
<dbReference type="Gramene" id="ERM97091">
    <property type="protein sequence ID" value="ERM97091"/>
    <property type="gene ID" value="AMTR_s00122p00137900"/>
</dbReference>
<organism evidence="2 3">
    <name type="scientific">Amborella trichopoda</name>
    <dbReference type="NCBI Taxonomy" id="13333"/>
    <lineage>
        <taxon>Eukaryota</taxon>
        <taxon>Viridiplantae</taxon>
        <taxon>Streptophyta</taxon>
        <taxon>Embryophyta</taxon>
        <taxon>Tracheophyta</taxon>
        <taxon>Spermatophyta</taxon>
        <taxon>Magnoliopsida</taxon>
        <taxon>Amborellales</taxon>
        <taxon>Amborellaceae</taxon>
        <taxon>Amborella</taxon>
    </lineage>
</organism>
<dbReference type="EMBL" id="KI396610">
    <property type="protein sequence ID" value="ERM97091.1"/>
    <property type="molecule type" value="Genomic_DNA"/>
</dbReference>
<evidence type="ECO:0000259" key="1">
    <source>
        <dbReference type="PROSITE" id="PS50181"/>
    </source>
</evidence>
<dbReference type="PROSITE" id="PS50181">
    <property type="entry name" value="FBOX"/>
    <property type="match status" value="1"/>
</dbReference>
<dbReference type="InterPro" id="IPR036047">
    <property type="entry name" value="F-box-like_dom_sf"/>
</dbReference>
<evidence type="ECO:0000313" key="2">
    <source>
        <dbReference type="EMBL" id="ERM97091.1"/>
    </source>
</evidence>
<keyword evidence="3" id="KW-1185">Reference proteome</keyword>
<dbReference type="Pfam" id="PF00646">
    <property type="entry name" value="F-box"/>
    <property type="match status" value="1"/>
</dbReference>
<name>W1NN81_AMBTC</name>
<feature type="domain" description="F-box" evidence="1">
    <location>
        <begin position="35"/>
        <end position="80"/>
    </location>
</feature>
<dbReference type="HOGENOM" id="CLU_624708_0_0_1"/>
<protein>
    <recommendedName>
        <fullName evidence="1">F-box domain-containing protein</fullName>
    </recommendedName>
</protein>
<dbReference type="InterPro" id="IPR001810">
    <property type="entry name" value="F-box_dom"/>
</dbReference>
<dbReference type="GO" id="GO:0031146">
    <property type="term" value="P:SCF-dependent proteasomal ubiquitin-dependent protein catabolic process"/>
    <property type="evidence" value="ECO:0000318"/>
    <property type="project" value="GO_Central"/>
</dbReference>
<reference evidence="3" key="1">
    <citation type="journal article" date="2013" name="Science">
        <title>The Amborella genome and the evolution of flowering plants.</title>
        <authorList>
            <consortium name="Amborella Genome Project"/>
        </authorList>
    </citation>
    <scope>NUCLEOTIDE SEQUENCE [LARGE SCALE GENOMIC DNA]</scope>
</reference>
<accession>W1NN81</accession>
<evidence type="ECO:0000313" key="3">
    <source>
        <dbReference type="Proteomes" id="UP000017836"/>
    </source>
</evidence>
<dbReference type="InterPro" id="IPR050796">
    <property type="entry name" value="SCF_F-box_component"/>
</dbReference>
<dbReference type="Proteomes" id="UP000017836">
    <property type="component" value="Unassembled WGS sequence"/>
</dbReference>
<dbReference type="eggNOG" id="ENOG502QYR9">
    <property type="taxonomic scope" value="Eukaryota"/>
</dbReference>
<sequence length="403" mass="45281">MESDQNSGPFCHIPFESSNCRLKFWPHPPSADENSSEICQIPGEILQSILLRLPFSDLLITRSTCKCLAGEISGQEFRSLYDKTSQENWLYLYKKKPLKTSSILAYSDMCRRWFKIPIAGIFASAINSGEDLYLLAASKGFVLFALNRGGELVAGNLVSGAVKKIPAGPLGPRRTCTWRRYGLTMVAGTSSFEFLFAESIGGQPVVFVYNSETESWRVIIAKPFGNFSARKREILSASHVGEHSTLVSIDRESDMASILRPKFEGKIFSVYETHVFGDGWMMVVKSEGFGTCGRVMTHVEIWGLGLGGERWELRGQAPREMLERESRVYDVMMGCLEERESVIRAVLVSNLKGKWDMVWVCFDMMREKWEFNFLPQCDMEGGNIAGIAISSSLPLMSLNSQRF</sequence>
<dbReference type="SMART" id="SM00256">
    <property type="entry name" value="FBOX"/>
    <property type="match status" value="1"/>
</dbReference>
<dbReference type="OrthoDB" id="661089at2759"/>
<dbReference type="PANTHER" id="PTHR31672">
    <property type="entry name" value="BNACNNG10540D PROTEIN"/>
    <property type="match status" value="1"/>
</dbReference>
<dbReference type="KEGG" id="atr:18425041"/>
<gene>
    <name evidence="2" type="ORF">AMTR_s00122p00137900</name>
</gene>